<dbReference type="InterPro" id="IPR002656">
    <property type="entry name" value="Acyl_transf_3_dom"/>
</dbReference>
<evidence type="ECO:0000256" key="1">
    <source>
        <dbReference type="SAM" id="Phobius"/>
    </source>
</evidence>
<dbReference type="Proteomes" id="UP001500326">
    <property type="component" value="Unassembled WGS sequence"/>
</dbReference>
<name>A0ABP5DB73_9MICO</name>
<feature type="transmembrane region" description="Helical" evidence="1">
    <location>
        <begin position="238"/>
        <end position="257"/>
    </location>
</feature>
<keyword evidence="1" id="KW-0812">Transmembrane</keyword>
<feature type="transmembrane region" description="Helical" evidence="1">
    <location>
        <begin position="150"/>
        <end position="167"/>
    </location>
</feature>
<keyword evidence="3" id="KW-0808">Transferase</keyword>
<feature type="transmembrane region" description="Helical" evidence="1">
    <location>
        <begin position="61"/>
        <end position="81"/>
    </location>
</feature>
<comment type="caution">
    <text evidence="3">The sequence shown here is derived from an EMBL/GenBank/DDBJ whole genome shotgun (WGS) entry which is preliminary data.</text>
</comment>
<evidence type="ECO:0000313" key="4">
    <source>
        <dbReference type="Proteomes" id="UP001500326"/>
    </source>
</evidence>
<proteinExistence type="predicted"/>
<evidence type="ECO:0000259" key="2">
    <source>
        <dbReference type="Pfam" id="PF01757"/>
    </source>
</evidence>
<feature type="transmembrane region" description="Helical" evidence="1">
    <location>
        <begin position="30"/>
        <end position="49"/>
    </location>
</feature>
<keyword evidence="1" id="KW-1133">Transmembrane helix</keyword>
<feature type="transmembrane region" description="Helical" evidence="1">
    <location>
        <begin position="204"/>
        <end position="226"/>
    </location>
</feature>
<reference evidence="4" key="1">
    <citation type="journal article" date="2019" name="Int. J. Syst. Evol. Microbiol.">
        <title>The Global Catalogue of Microorganisms (GCM) 10K type strain sequencing project: providing services to taxonomists for standard genome sequencing and annotation.</title>
        <authorList>
            <consortium name="The Broad Institute Genomics Platform"/>
            <consortium name="The Broad Institute Genome Sequencing Center for Infectious Disease"/>
            <person name="Wu L."/>
            <person name="Ma J."/>
        </authorList>
    </citation>
    <scope>NUCLEOTIDE SEQUENCE [LARGE SCALE GENOMIC DNA]</scope>
    <source>
        <strain evidence="4">JCM 14902</strain>
    </source>
</reference>
<feature type="transmembrane region" description="Helical" evidence="1">
    <location>
        <begin position="127"/>
        <end position="145"/>
    </location>
</feature>
<feature type="transmembrane region" description="Helical" evidence="1">
    <location>
        <begin position="301"/>
        <end position="322"/>
    </location>
</feature>
<dbReference type="PANTHER" id="PTHR23028">
    <property type="entry name" value="ACETYLTRANSFERASE"/>
    <property type="match status" value="1"/>
</dbReference>
<accession>A0ABP5DB73</accession>
<protein>
    <submittedName>
        <fullName evidence="3">Acyltransferase</fullName>
    </submittedName>
</protein>
<feature type="transmembrane region" description="Helical" evidence="1">
    <location>
        <begin position="173"/>
        <end position="192"/>
    </location>
</feature>
<keyword evidence="4" id="KW-1185">Reference proteome</keyword>
<feature type="domain" description="Acyltransferase 3" evidence="2">
    <location>
        <begin position="12"/>
        <end position="317"/>
    </location>
</feature>
<dbReference type="GO" id="GO:0016746">
    <property type="term" value="F:acyltransferase activity"/>
    <property type="evidence" value="ECO:0007669"/>
    <property type="project" value="UniProtKB-KW"/>
</dbReference>
<dbReference type="Pfam" id="PF01757">
    <property type="entry name" value="Acyl_transf_3"/>
    <property type="match status" value="1"/>
</dbReference>
<organism evidence="3 4">
    <name type="scientific">Microbacterium pumilum</name>
    <dbReference type="NCBI Taxonomy" id="344165"/>
    <lineage>
        <taxon>Bacteria</taxon>
        <taxon>Bacillati</taxon>
        <taxon>Actinomycetota</taxon>
        <taxon>Actinomycetes</taxon>
        <taxon>Micrococcales</taxon>
        <taxon>Microbacteriaceae</taxon>
        <taxon>Microbacterium</taxon>
    </lineage>
</organism>
<evidence type="ECO:0000313" key="3">
    <source>
        <dbReference type="EMBL" id="GAA1976969.1"/>
    </source>
</evidence>
<keyword evidence="1" id="KW-0472">Membrane</keyword>
<feature type="transmembrane region" description="Helical" evidence="1">
    <location>
        <begin position="278"/>
        <end position="295"/>
    </location>
</feature>
<gene>
    <name evidence="3" type="ORF">GCM10009777_07480</name>
</gene>
<dbReference type="EMBL" id="BAAAOH010000001">
    <property type="protein sequence ID" value="GAA1976969.1"/>
    <property type="molecule type" value="Genomic_DNA"/>
</dbReference>
<sequence length="355" mass="37960">MPGGEPPQPGSALWWLTYSPLKLTNAGPEAVVLFFVLSGFVLALPVLRGGFNWAAYFPRRVVRLMVPVAGAVALASLLILLHPQTLVPGASRWLDMASTPQLTWASVLSALDLLNGQYQIDNPLWSIQWEMIFSLALPVFGIIAIVVKRWWVVGIAACLVGVWIGALTGTASFLYLPVFMIGVLLAVGLEGVTKLIAVINAVRYSWLIWAAAVTAGLLLLIARWLVGPEAMAASWMPPLLTALIPVGALLIVVSALGSRLCGRILTLRPARFAGRISFSLYLVHVPLIVAIRHLMPDVSLGIFMLIVIPIALILATGFYYLVEAPAHVLSGRAGRWGARVLSGTPAAAASAPTQS</sequence>
<dbReference type="InterPro" id="IPR050879">
    <property type="entry name" value="Acyltransferase_3"/>
</dbReference>
<keyword evidence="3" id="KW-0012">Acyltransferase</keyword>